<evidence type="ECO:0000313" key="2">
    <source>
        <dbReference type="Proteomes" id="UP000250321"/>
    </source>
</evidence>
<name>A0A314ZB59_PRUYE</name>
<dbReference type="EMBL" id="PJQY01000263">
    <property type="protein sequence ID" value="PQQ14348.1"/>
    <property type="molecule type" value="Genomic_DNA"/>
</dbReference>
<sequence length="166" mass="18724">MACVHMSNMSYVCAGSFVLCRVFVRSRGNRLSYNGVSSCAEESACTVRHIGIQHDGFHTPNIVETEVHGDNSAHRKNEMLNFPMRLDCEINDRVKNGPVSISRLQPNVQVCCQKYPHDSKQMKTASTYGPVICAWWYNPIFLDDLATEHLLSIVEGDFIELDDLND</sequence>
<keyword evidence="2" id="KW-1185">Reference proteome</keyword>
<dbReference type="Proteomes" id="UP000250321">
    <property type="component" value="Unassembled WGS sequence"/>
</dbReference>
<accession>A0A314ZB59</accession>
<comment type="caution">
    <text evidence="1">The sequence shown here is derived from an EMBL/GenBank/DDBJ whole genome shotgun (WGS) entry which is preliminary data.</text>
</comment>
<protein>
    <submittedName>
        <fullName evidence="1">NAC domain-containing protein 72 isoform X1</fullName>
    </submittedName>
</protein>
<evidence type="ECO:0000313" key="1">
    <source>
        <dbReference type="EMBL" id="PQQ14348.1"/>
    </source>
</evidence>
<reference evidence="1 2" key="1">
    <citation type="submission" date="2018-02" db="EMBL/GenBank/DDBJ databases">
        <title>Draft genome of wild Prunus yedoensis var. nudiflora.</title>
        <authorList>
            <person name="Baek S."/>
            <person name="Kim J.-H."/>
            <person name="Choi K."/>
            <person name="Kim G.-B."/>
            <person name="Cho A."/>
            <person name="Jang H."/>
            <person name="Shin C.-H."/>
            <person name="Yu H.-J."/>
            <person name="Mun J.-H."/>
        </authorList>
    </citation>
    <scope>NUCLEOTIDE SEQUENCE [LARGE SCALE GENOMIC DNA]</scope>
    <source>
        <strain evidence="2">cv. Jeju island</strain>
        <tissue evidence="1">Leaf</tissue>
    </source>
</reference>
<proteinExistence type="predicted"/>
<dbReference type="AlphaFoldDB" id="A0A314ZB59"/>
<organism evidence="1 2">
    <name type="scientific">Prunus yedoensis var. nudiflora</name>
    <dbReference type="NCBI Taxonomy" id="2094558"/>
    <lineage>
        <taxon>Eukaryota</taxon>
        <taxon>Viridiplantae</taxon>
        <taxon>Streptophyta</taxon>
        <taxon>Embryophyta</taxon>
        <taxon>Tracheophyta</taxon>
        <taxon>Spermatophyta</taxon>
        <taxon>Magnoliopsida</taxon>
        <taxon>eudicotyledons</taxon>
        <taxon>Gunneridae</taxon>
        <taxon>Pentapetalae</taxon>
        <taxon>rosids</taxon>
        <taxon>fabids</taxon>
        <taxon>Rosales</taxon>
        <taxon>Rosaceae</taxon>
        <taxon>Amygdaloideae</taxon>
        <taxon>Amygdaleae</taxon>
        <taxon>Prunus</taxon>
    </lineage>
</organism>
<gene>
    <name evidence="1" type="ORF">Pyn_12409</name>
</gene>